<keyword evidence="2" id="KW-1185">Reference proteome</keyword>
<reference evidence="1" key="1">
    <citation type="journal article" date="2023" name="G3 (Bethesda)">
        <title>Whole genome assemblies of Zophobas morio and Tenebrio molitor.</title>
        <authorList>
            <person name="Kaur S."/>
            <person name="Stinson S.A."/>
            <person name="diCenzo G.C."/>
        </authorList>
    </citation>
    <scope>NUCLEOTIDE SEQUENCE</scope>
    <source>
        <strain evidence="1">QUZm001</strain>
    </source>
</reference>
<dbReference type="AlphaFoldDB" id="A0AA38I7K5"/>
<name>A0AA38I7K5_9CUCU</name>
<dbReference type="EMBL" id="JALNTZ010000006">
    <property type="protein sequence ID" value="KAJ3648614.1"/>
    <property type="molecule type" value="Genomic_DNA"/>
</dbReference>
<comment type="caution">
    <text evidence="1">The sequence shown here is derived from an EMBL/GenBank/DDBJ whole genome shotgun (WGS) entry which is preliminary data.</text>
</comment>
<organism evidence="1 2">
    <name type="scientific">Zophobas morio</name>
    <dbReference type="NCBI Taxonomy" id="2755281"/>
    <lineage>
        <taxon>Eukaryota</taxon>
        <taxon>Metazoa</taxon>
        <taxon>Ecdysozoa</taxon>
        <taxon>Arthropoda</taxon>
        <taxon>Hexapoda</taxon>
        <taxon>Insecta</taxon>
        <taxon>Pterygota</taxon>
        <taxon>Neoptera</taxon>
        <taxon>Endopterygota</taxon>
        <taxon>Coleoptera</taxon>
        <taxon>Polyphaga</taxon>
        <taxon>Cucujiformia</taxon>
        <taxon>Tenebrionidae</taxon>
        <taxon>Zophobas</taxon>
    </lineage>
</organism>
<sequence length="107" mass="12279">MKKAKVPNGSTGGRIDRNVSLRIMRNRFNAGISLPESRAPGGAPGREVAALLRAEQCRMKNGWEAWGGDEGVYLHFRTCKRTAEVTEKYKFEEIERRGGIFRRRRWK</sequence>
<protein>
    <submittedName>
        <fullName evidence="1">Uncharacterized protein</fullName>
    </submittedName>
</protein>
<dbReference type="Proteomes" id="UP001168821">
    <property type="component" value="Unassembled WGS sequence"/>
</dbReference>
<evidence type="ECO:0000313" key="2">
    <source>
        <dbReference type="Proteomes" id="UP001168821"/>
    </source>
</evidence>
<evidence type="ECO:0000313" key="1">
    <source>
        <dbReference type="EMBL" id="KAJ3648614.1"/>
    </source>
</evidence>
<accession>A0AA38I7K5</accession>
<proteinExistence type="predicted"/>
<gene>
    <name evidence="1" type="ORF">Zmor_020406</name>
</gene>